<dbReference type="GO" id="GO:0034976">
    <property type="term" value="P:response to endoplasmic reticulum stress"/>
    <property type="evidence" value="ECO:0007669"/>
    <property type="project" value="TreeGrafter"/>
</dbReference>
<comment type="caution">
    <text evidence="2">The sequence shown here is derived from an EMBL/GenBank/DDBJ whole genome shotgun (WGS) entry which is preliminary data.</text>
</comment>
<proteinExistence type="predicted"/>
<name>A0A9Q1IB02_SYNKA</name>
<dbReference type="PROSITE" id="PS51352">
    <property type="entry name" value="THIOREDOXIN_2"/>
    <property type="match status" value="1"/>
</dbReference>
<accession>A0A9Q1IB02</accession>
<dbReference type="PROSITE" id="PS00194">
    <property type="entry name" value="THIOREDOXIN_1"/>
    <property type="match status" value="1"/>
</dbReference>
<dbReference type="InterPro" id="IPR013766">
    <property type="entry name" value="Thioredoxin_domain"/>
</dbReference>
<evidence type="ECO:0000313" key="3">
    <source>
        <dbReference type="Proteomes" id="UP001152622"/>
    </source>
</evidence>
<dbReference type="PANTHER" id="PTHR45815:SF3">
    <property type="entry name" value="PROTEIN DISULFIDE-ISOMERASE A6"/>
    <property type="match status" value="1"/>
</dbReference>
<organism evidence="2 3">
    <name type="scientific">Synaphobranchus kaupii</name>
    <name type="common">Kaup's arrowtooth eel</name>
    <dbReference type="NCBI Taxonomy" id="118154"/>
    <lineage>
        <taxon>Eukaryota</taxon>
        <taxon>Metazoa</taxon>
        <taxon>Chordata</taxon>
        <taxon>Craniata</taxon>
        <taxon>Vertebrata</taxon>
        <taxon>Euteleostomi</taxon>
        <taxon>Actinopterygii</taxon>
        <taxon>Neopterygii</taxon>
        <taxon>Teleostei</taxon>
        <taxon>Anguilliformes</taxon>
        <taxon>Synaphobranchidae</taxon>
        <taxon>Synaphobranchus</taxon>
    </lineage>
</organism>
<dbReference type="AlphaFoldDB" id="A0A9Q1IB02"/>
<dbReference type="InterPro" id="IPR036397">
    <property type="entry name" value="RNaseH_sf"/>
</dbReference>
<dbReference type="GO" id="GO:0005788">
    <property type="term" value="C:endoplasmic reticulum lumen"/>
    <property type="evidence" value="ECO:0007669"/>
    <property type="project" value="TreeGrafter"/>
</dbReference>
<gene>
    <name evidence="2" type="ORF">SKAU_G00419730</name>
</gene>
<dbReference type="GO" id="GO:0003676">
    <property type="term" value="F:nucleic acid binding"/>
    <property type="evidence" value="ECO:0007669"/>
    <property type="project" value="InterPro"/>
</dbReference>
<dbReference type="OrthoDB" id="10264505at2759"/>
<dbReference type="Pfam" id="PF00085">
    <property type="entry name" value="Thioredoxin"/>
    <property type="match status" value="2"/>
</dbReference>
<dbReference type="Gene3D" id="3.30.420.10">
    <property type="entry name" value="Ribonuclease H-like superfamily/Ribonuclease H"/>
    <property type="match status" value="1"/>
</dbReference>
<protein>
    <recommendedName>
        <fullName evidence="1">Thioredoxin domain-containing protein</fullName>
    </recommendedName>
</protein>
<feature type="domain" description="Thioredoxin" evidence="1">
    <location>
        <begin position="125"/>
        <end position="262"/>
    </location>
</feature>
<dbReference type="SUPFAM" id="SSF52833">
    <property type="entry name" value="Thioredoxin-like"/>
    <property type="match status" value="3"/>
</dbReference>
<dbReference type="Proteomes" id="UP001152622">
    <property type="component" value="Chromosome 24"/>
</dbReference>
<dbReference type="Gene3D" id="3.40.30.10">
    <property type="entry name" value="Glutaredoxin"/>
    <property type="match status" value="2"/>
</dbReference>
<dbReference type="InterPro" id="IPR017937">
    <property type="entry name" value="Thioredoxin_CS"/>
</dbReference>
<evidence type="ECO:0000313" key="2">
    <source>
        <dbReference type="EMBL" id="KAJ8333077.1"/>
    </source>
</evidence>
<sequence length="549" mass="61029">MADLPPACLRLFKPAFHSTGMDCFGPLQVKANYHPTRDAARAFSDQGTNFWGGEMELWEAFAELSPDLKQQLAKQRIAFNFNPPAATHFGGVWERESHSMKTALYTMVPSGSGAQSCQKSRARMKGLLVAILECTLVLAVHGLYFLNDDVVELKSVYDFERQVLRSDGLWLIEFYASWCPHCQTLAADWKKIGKSFKDIGKVGVVNTDHLKELLPVYKITSVPTIKIFGANKRQPVTVSLSQSLSADHSPLHILNVSMSVLSSLVWDRMIGKADQGNFQCKDSVGGGREKGAVKLMDHSFNRTVLFCGDLWLVAFLIPGCAPCNTLKPHWEAAAPVFKSRTNGKGRLGVVDTSLNSNLADRFMIRKYPTIKIFHKGLELADYQLGAGKWSHSHFIAHALALTPQLFVGAQILNEDVLKKTCEHNRLCFISVLPHMTYTGVSQRNADLDMIKTMAPKYGKEKWGWLWTEAGAQKDLESALGIGGFGYPAMAAINIHKMKFALFKGSFKKAGIKKFLSKLLKGEVRTMELKGGSLPKIHIVKAWDSKNIEH</sequence>
<dbReference type="EMBL" id="JAINUF010000024">
    <property type="protein sequence ID" value="KAJ8333077.1"/>
    <property type="molecule type" value="Genomic_DNA"/>
</dbReference>
<evidence type="ECO:0000259" key="1">
    <source>
        <dbReference type="PROSITE" id="PS51352"/>
    </source>
</evidence>
<dbReference type="InterPro" id="IPR036249">
    <property type="entry name" value="Thioredoxin-like_sf"/>
</dbReference>
<dbReference type="PANTHER" id="PTHR45815">
    <property type="entry name" value="PROTEIN DISULFIDE-ISOMERASE A6"/>
    <property type="match status" value="1"/>
</dbReference>
<dbReference type="GO" id="GO:0015035">
    <property type="term" value="F:protein-disulfide reductase activity"/>
    <property type="evidence" value="ECO:0007669"/>
    <property type="project" value="TreeGrafter"/>
</dbReference>
<reference evidence="2" key="1">
    <citation type="journal article" date="2023" name="Science">
        <title>Genome structures resolve the early diversification of teleost fishes.</title>
        <authorList>
            <person name="Parey E."/>
            <person name="Louis A."/>
            <person name="Montfort J."/>
            <person name="Bouchez O."/>
            <person name="Roques C."/>
            <person name="Iampietro C."/>
            <person name="Lluch J."/>
            <person name="Castinel A."/>
            <person name="Donnadieu C."/>
            <person name="Desvignes T."/>
            <person name="Floi Bucao C."/>
            <person name="Jouanno E."/>
            <person name="Wen M."/>
            <person name="Mejri S."/>
            <person name="Dirks R."/>
            <person name="Jansen H."/>
            <person name="Henkel C."/>
            <person name="Chen W.J."/>
            <person name="Zahm M."/>
            <person name="Cabau C."/>
            <person name="Klopp C."/>
            <person name="Thompson A.W."/>
            <person name="Robinson-Rechavi M."/>
            <person name="Braasch I."/>
            <person name="Lecointre G."/>
            <person name="Bobe J."/>
            <person name="Postlethwait J.H."/>
            <person name="Berthelot C."/>
            <person name="Roest Crollius H."/>
            <person name="Guiguen Y."/>
        </authorList>
    </citation>
    <scope>NUCLEOTIDE SEQUENCE</scope>
    <source>
        <strain evidence="2">WJC10195</strain>
    </source>
</reference>
<keyword evidence="3" id="KW-1185">Reference proteome</keyword>